<protein>
    <submittedName>
        <fullName evidence="3">Ubiquilin-1</fullName>
    </submittedName>
</protein>
<feature type="compositionally biased region" description="Low complexity" evidence="1">
    <location>
        <begin position="372"/>
        <end position="390"/>
    </location>
</feature>
<dbReference type="Gene3D" id="3.10.20.90">
    <property type="entry name" value="Phosphatidylinositol 3-kinase Catalytic Subunit, Chain A, domain 1"/>
    <property type="match status" value="1"/>
</dbReference>
<dbReference type="Pfam" id="PF09409">
    <property type="entry name" value="PUB"/>
    <property type="match status" value="1"/>
</dbReference>
<reference evidence="3" key="1">
    <citation type="submission" date="2023-08" db="EMBL/GenBank/DDBJ databases">
        <title>Reference Genome Resource for the Citrus Pathogen Phytophthora citrophthora.</title>
        <authorList>
            <person name="Moller H."/>
            <person name="Coetzee B."/>
            <person name="Rose L.J."/>
            <person name="Van Niekerk J.M."/>
        </authorList>
    </citation>
    <scope>NUCLEOTIDE SEQUENCE</scope>
    <source>
        <strain evidence="3">STE-U-9442</strain>
    </source>
</reference>
<dbReference type="EMBL" id="JASMQC010000022">
    <property type="protein sequence ID" value="KAK1935746.1"/>
    <property type="molecule type" value="Genomic_DNA"/>
</dbReference>
<name>A0AAD9GCC6_9STRA</name>
<dbReference type="GO" id="GO:0006511">
    <property type="term" value="P:ubiquitin-dependent protein catabolic process"/>
    <property type="evidence" value="ECO:0007669"/>
    <property type="project" value="TreeGrafter"/>
</dbReference>
<dbReference type="InterPro" id="IPR015496">
    <property type="entry name" value="Ubiquilin"/>
</dbReference>
<dbReference type="Pfam" id="PF23195">
    <property type="entry name" value="UBQLN1"/>
    <property type="match status" value="1"/>
</dbReference>
<dbReference type="Gene3D" id="1.20.58.2190">
    <property type="match status" value="1"/>
</dbReference>
<dbReference type="SMART" id="SM00580">
    <property type="entry name" value="PUG"/>
    <property type="match status" value="1"/>
</dbReference>
<dbReference type="CDD" id="cd09212">
    <property type="entry name" value="PUB"/>
    <property type="match status" value="1"/>
</dbReference>
<dbReference type="InterPro" id="IPR000626">
    <property type="entry name" value="Ubiquitin-like_dom"/>
</dbReference>
<evidence type="ECO:0000259" key="2">
    <source>
        <dbReference type="PROSITE" id="PS50053"/>
    </source>
</evidence>
<feature type="compositionally biased region" description="Pro residues" evidence="1">
    <location>
        <begin position="346"/>
        <end position="371"/>
    </location>
</feature>
<dbReference type="GO" id="GO:0031593">
    <property type="term" value="F:polyubiquitin modification-dependent protein binding"/>
    <property type="evidence" value="ECO:0007669"/>
    <property type="project" value="TreeGrafter"/>
</dbReference>
<dbReference type="CDD" id="cd17039">
    <property type="entry name" value="Ubl_ubiquitin_like"/>
    <property type="match status" value="1"/>
</dbReference>
<feature type="domain" description="Ubiquitin-like" evidence="2">
    <location>
        <begin position="2"/>
        <end position="78"/>
    </location>
</feature>
<sequence>MDELTVKVVSGTSENLLVRVDLASSSVLGLKQVIEQQDARRFPVSAQRLIFQGQILQDDKLLKDYNVAAGCALHLTLTPSAVAAANAAATQVTGPAPPTQLRAFLQQMRDQEPHEQYATAVRTLQKICSNIVGHPNEEKYRKLRVDNAALKAKLFDRIRGQDSVKVVGFQDGVMAGHLVLVPTPEKWENLVACKAVMDSVATSLGAAAPAPTTPFGAPSMGGFGGMGGDFASQAQALLQNPAMLQSMASNPMVQQMAQQNPMLAQALQNPALLAQSMQALQQNPAMMQQMNQMMSDPNAMARMQQMMAGGGMGGLGGFGGSPFGAAAPSPAAANPFAASSSASNPFAPPPPPAAPAPAPTSAPVPTPPASTPDPTGASTASAATATSSSTENDETYEEDEIAKAIARSLQDQ</sequence>
<dbReference type="GO" id="GO:0005829">
    <property type="term" value="C:cytosol"/>
    <property type="evidence" value="ECO:0007669"/>
    <property type="project" value="TreeGrafter"/>
</dbReference>
<evidence type="ECO:0000313" key="4">
    <source>
        <dbReference type="Proteomes" id="UP001259832"/>
    </source>
</evidence>
<dbReference type="PANTHER" id="PTHR10677">
    <property type="entry name" value="UBIQUILIN"/>
    <property type="match status" value="1"/>
</dbReference>
<dbReference type="SMART" id="SM00213">
    <property type="entry name" value="UBQ"/>
    <property type="match status" value="1"/>
</dbReference>
<gene>
    <name evidence="3" type="ORF">P3T76_010441</name>
</gene>
<keyword evidence="4" id="KW-1185">Reference proteome</keyword>
<evidence type="ECO:0000256" key="1">
    <source>
        <dbReference type="SAM" id="MobiDB-lite"/>
    </source>
</evidence>
<comment type="caution">
    <text evidence="3">The sequence shown here is derived from an EMBL/GenBank/DDBJ whole genome shotgun (WGS) entry which is preliminary data.</text>
</comment>
<dbReference type="SUPFAM" id="SSF54236">
    <property type="entry name" value="Ubiquitin-like"/>
    <property type="match status" value="1"/>
</dbReference>
<feature type="region of interest" description="Disordered" evidence="1">
    <location>
        <begin position="327"/>
        <end position="412"/>
    </location>
</feature>
<feature type="compositionally biased region" description="Low complexity" evidence="1">
    <location>
        <begin position="327"/>
        <end position="345"/>
    </location>
</feature>
<evidence type="ECO:0000313" key="3">
    <source>
        <dbReference type="EMBL" id="KAK1935746.1"/>
    </source>
</evidence>
<proteinExistence type="predicted"/>
<feature type="compositionally biased region" description="Acidic residues" evidence="1">
    <location>
        <begin position="391"/>
        <end position="400"/>
    </location>
</feature>
<dbReference type="PROSITE" id="PS50053">
    <property type="entry name" value="UBIQUITIN_2"/>
    <property type="match status" value="1"/>
</dbReference>
<dbReference type="PANTHER" id="PTHR10677:SF3">
    <property type="entry name" value="FI07626P-RELATED"/>
    <property type="match status" value="1"/>
</dbReference>
<dbReference type="InterPro" id="IPR018997">
    <property type="entry name" value="PUB_domain"/>
</dbReference>
<dbReference type="InterPro" id="IPR029071">
    <property type="entry name" value="Ubiquitin-like_domsf"/>
</dbReference>
<dbReference type="SUPFAM" id="SSF143503">
    <property type="entry name" value="PUG domain-like"/>
    <property type="match status" value="1"/>
</dbReference>
<dbReference type="AlphaFoldDB" id="A0AAD9GCC6"/>
<dbReference type="Pfam" id="PF00240">
    <property type="entry name" value="ubiquitin"/>
    <property type="match status" value="1"/>
</dbReference>
<dbReference type="InterPro" id="IPR036339">
    <property type="entry name" value="PUB-like_dom_sf"/>
</dbReference>
<accession>A0AAD9GCC6</accession>
<dbReference type="Proteomes" id="UP001259832">
    <property type="component" value="Unassembled WGS sequence"/>
</dbReference>
<organism evidence="3 4">
    <name type="scientific">Phytophthora citrophthora</name>
    <dbReference type="NCBI Taxonomy" id="4793"/>
    <lineage>
        <taxon>Eukaryota</taxon>
        <taxon>Sar</taxon>
        <taxon>Stramenopiles</taxon>
        <taxon>Oomycota</taxon>
        <taxon>Peronosporomycetes</taxon>
        <taxon>Peronosporales</taxon>
        <taxon>Peronosporaceae</taxon>
        <taxon>Phytophthora</taxon>
    </lineage>
</organism>